<comment type="caution">
    <text evidence="2">The sequence shown here is derived from an EMBL/GenBank/DDBJ whole genome shotgun (WGS) entry which is preliminary data.</text>
</comment>
<dbReference type="EMBL" id="JBHFNT010000156">
    <property type="protein sequence ID" value="MFB2836494.1"/>
    <property type="molecule type" value="Genomic_DNA"/>
</dbReference>
<gene>
    <name evidence="2" type="ORF">ACE1CA_18330</name>
</gene>
<evidence type="ECO:0000313" key="2">
    <source>
        <dbReference type="EMBL" id="MFB2836494.1"/>
    </source>
</evidence>
<feature type="domain" description="Ribbon-helix-helix protein CopG" evidence="1">
    <location>
        <begin position="13"/>
        <end position="46"/>
    </location>
</feature>
<keyword evidence="3" id="KW-1185">Reference proteome</keyword>
<evidence type="ECO:0000259" key="1">
    <source>
        <dbReference type="Pfam" id="PF01402"/>
    </source>
</evidence>
<accession>A0ABV4WN39</accession>
<protein>
    <submittedName>
        <fullName evidence="2">Ribbon-helix-helix protein, CopG family</fullName>
    </submittedName>
</protein>
<dbReference type="InterPro" id="IPR010985">
    <property type="entry name" value="Ribbon_hlx_hlx"/>
</dbReference>
<proteinExistence type="predicted"/>
<evidence type="ECO:0000313" key="3">
    <source>
        <dbReference type="Proteomes" id="UP001576780"/>
    </source>
</evidence>
<sequence>MTNKQSQTKPMVGLRMEQEDLERIDQIAKVSGRTRSDVMLEAILNYWNIRQYETVMSDIHTLRTEMEARLTALEEKLQLKS</sequence>
<reference evidence="2 3" key="1">
    <citation type="submission" date="2024-09" db="EMBL/GenBank/DDBJ databases">
        <title>Floridaenema gen nov. (Aerosakkonemataceae, Aerosakkonematales ord. nov., Cyanobacteria) from benthic tropical and subtropical fresh waters, with the description of four new species.</title>
        <authorList>
            <person name="Moretto J.A."/>
            <person name="Berthold D.E."/>
            <person name="Lefler F.W."/>
            <person name="Huang I.-S."/>
            <person name="Laughinghouse H. IV."/>
        </authorList>
    </citation>
    <scope>NUCLEOTIDE SEQUENCE [LARGE SCALE GENOMIC DNA]</scope>
    <source>
        <strain evidence="2 3">BLCC-F167</strain>
    </source>
</reference>
<name>A0ABV4WN39_9CYAN</name>
<organism evidence="2 3">
    <name type="scientific">Floridaenema evergladense BLCC-F167</name>
    <dbReference type="NCBI Taxonomy" id="3153639"/>
    <lineage>
        <taxon>Bacteria</taxon>
        <taxon>Bacillati</taxon>
        <taxon>Cyanobacteriota</taxon>
        <taxon>Cyanophyceae</taxon>
        <taxon>Oscillatoriophycideae</taxon>
        <taxon>Aerosakkonematales</taxon>
        <taxon>Aerosakkonemataceae</taxon>
        <taxon>Floridanema</taxon>
        <taxon>Floridanema evergladense</taxon>
    </lineage>
</organism>
<dbReference type="Pfam" id="PF01402">
    <property type="entry name" value="RHH_1"/>
    <property type="match status" value="1"/>
</dbReference>
<dbReference type="InterPro" id="IPR002145">
    <property type="entry name" value="CopG"/>
</dbReference>
<dbReference type="RefSeq" id="WP_413257399.1">
    <property type="nucleotide sequence ID" value="NZ_JBHFNT010000156.1"/>
</dbReference>
<dbReference type="Proteomes" id="UP001576780">
    <property type="component" value="Unassembled WGS sequence"/>
</dbReference>
<dbReference type="SUPFAM" id="SSF47598">
    <property type="entry name" value="Ribbon-helix-helix"/>
    <property type="match status" value="1"/>
</dbReference>